<feature type="compositionally biased region" description="Polar residues" evidence="1">
    <location>
        <begin position="42"/>
        <end position="57"/>
    </location>
</feature>
<evidence type="ECO:0000313" key="2">
    <source>
        <dbReference type="EMBL" id="GIZ46999.1"/>
    </source>
</evidence>
<dbReference type="RefSeq" id="XP_044661486.1">
    <property type="nucleotide sequence ID" value="XM_044805551.1"/>
</dbReference>
<reference evidence="2 3" key="1">
    <citation type="submission" date="2021-01" db="EMBL/GenBank/DDBJ databases">
        <title>Cercospora kikuchii MAFF 305040 whole genome shotgun sequence.</title>
        <authorList>
            <person name="Kashiwa T."/>
            <person name="Suzuki T."/>
        </authorList>
    </citation>
    <scope>NUCLEOTIDE SEQUENCE [LARGE SCALE GENOMIC DNA]</scope>
    <source>
        <strain evidence="2 3">MAFF 305040</strain>
    </source>
</reference>
<organism evidence="2 3">
    <name type="scientific">Cercospora kikuchii</name>
    <dbReference type="NCBI Taxonomy" id="84275"/>
    <lineage>
        <taxon>Eukaryota</taxon>
        <taxon>Fungi</taxon>
        <taxon>Dikarya</taxon>
        <taxon>Ascomycota</taxon>
        <taxon>Pezizomycotina</taxon>
        <taxon>Dothideomycetes</taxon>
        <taxon>Dothideomycetidae</taxon>
        <taxon>Mycosphaerellales</taxon>
        <taxon>Mycosphaerellaceae</taxon>
        <taxon>Cercospora</taxon>
    </lineage>
</organism>
<gene>
    <name evidence="2" type="ORF">CKM354_001010100</name>
</gene>
<sequence length="134" mass="14749">MEQTSSSNNATLPKQTSGSNHAIQEYDNDENDNTGVVPPEQDVNSSGNRILAQNSDSADLDENFQEKDLDPDTPAITQFSGGDAAAVNDKFPEQTLTAPVNTIAENYDHQMGHTDDTEHYRAELLDYAFAHYSR</sequence>
<protein>
    <submittedName>
        <fullName evidence="2">Uncharacterized protein</fullName>
    </submittedName>
</protein>
<proteinExistence type="predicted"/>
<name>A0A9P3CQB4_9PEZI</name>
<keyword evidence="3" id="KW-1185">Reference proteome</keyword>
<evidence type="ECO:0000313" key="3">
    <source>
        <dbReference type="Proteomes" id="UP000825890"/>
    </source>
</evidence>
<feature type="region of interest" description="Disordered" evidence="1">
    <location>
        <begin position="1"/>
        <end position="78"/>
    </location>
</feature>
<feature type="compositionally biased region" description="Polar residues" evidence="1">
    <location>
        <begin position="1"/>
        <end position="22"/>
    </location>
</feature>
<dbReference type="GeneID" id="68295676"/>
<dbReference type="AlphaFoldDB" id="A0A9P3CQB4"/>
<accession>A0A9P3CQB4</accession>
<evidence type="ECO:0000256" key="1">
    <source>
        <dbReference type="SAM" id="MobiDB-lite"/>
    </source>
</evidence>
<dbReference type="Proteomes" id="UP000825890">
    <property type="component" value="Unassembled WGS sequence"/>
</dbReference>
<comment type="caution">
    <text evidence="2">The sequence shown here is derived from an EMBL/GenBank/DDBJ whole genome shotgun (WGS) entry which is preliminary data.</text>
</comment>
<dbReference type="EMBL" id="BOLY01000006">
    <property type="protein sequence ID" value="GIZ46999.1"/>
    <property type="molecule type" value="Genomic_DNA"/>
</dbReference>